<evidence type="ECO:0000313" key="2">
    <source>
        <dbReference type="Proteomes" id="UP001206925"/>
    </source>
</evidence>
<organism evidence="1 2">
    <name type="scientific">Ambrosia artemisiifolia</name>
    <name type="common">Common ragweed</name>
    <dbReference type="NCBI Taxonomy" id="4212"/>
    <lineage>
        <taxon>Eukaryota</taxon>
        <taxon>Viridiplantae</taxon>
        <taxon>Streptophyta</taxon>
        <taxon>Embryophyta</taxon>
        <taxon>Tracheophyta</taxon>
        <taxon>Spermatophyta</taxon>
        <taxon>Magnoliopsida</taxon>
        <taxon>eudicotyledons</taxon>
        <taxon>Gunneridae</taxon>
        <taxon>Pentapetalae</taxon>
        <taxon>asterids</taxon>
        <taxon>campanulids</taxon>
        <taxon>Asterales</taxon>
        <taxon>Asteraceae</taxon>
        <taxon>Asteroideae</taxon>
        <taxon>Heliantheae alliance</taxon>
        <taxon>Heliantheae</taxon>
        <taxon>Ambrosia</taxon>
    </lineage>
</organism>
<comment type="caution">
    <text evidence="1">The sequence shown here is derived from an EMBL/GenBank/DDBJ whole genome shotgun (WGS) entry which is preliminary data.</text>
</comment>
<dbReference type="AlphaFoldDB" id="A0AAD5BMU1"/>
<accession>A0AAD5BMU1</accession>
<sequence>MFSTECQRGVEELCDLTVDHLFGLNLPMDISHLQVLLSIIFHALDGYLQNLVS</sequence>
<dbReference type="Proteomes" id="UP001206925">
    <property type="component" value="Unassembled WGS sequence"/>
</dbReference>
<gene>
    <name evidence="1" type="ORF">M8C21_023133</name>
</gene>
<evidence type="ECO:0000313" key="1">
    <source>
        <dbReference type="EMBL" id="KAI7726277.1"/>
    </source>
</evidence>
<name>A0AAD5BMU1_AMBAR</name>
<keyword evidence="2" id="KW-1185">Reference proteome</keyword>
<dbReference type="EMBL" id="JAMZMK010011722">
    <property type="protein sequence ID" value="KAI7726277.1"/>
    <property type="molecule type" value="Genomic_DNA"/>
</dbReference>
<proteinExistence type="predicted"/>
<feature type="non-terminal residue" evidence="1">
    <location>
        <position position="1"/>
    </location>
</feature>
<protein>
    <submittedName>
        <fullName evidence="1">Uncharacterized protein</fullName>
    </submittedName>
</protein>
<reference evidence="1" key="1">
    <citation type="submission" date="2022-06" db="EMBL/GenBank/DDBJ databases">
        <title>Uncovering the hologenomic basis of an extraordinary plant invasion.</title>
        <authorList>
            <person name="Bieker V.C."/>
            <person name="Martin M.D."/>
            <person name="Gilbert T."/>
            <person name="Hodgins K."/>
            <person name="Battlay P."/>
            <person name="Petersen B."/>
            <person name="Wilson J."/>
        </authorList>
    </citation>
    <scope>NUCLEOTIDE SEQUENCE</scope>
    <source>
        <strain evidence="1">AA19_3_7</strain>
        <tissue evidence="1">Leaf</tissue>
    </source>
</reference>